<feature type="transmembrane region" description="Helical" evidence="1">
    <location>
        <begin position="57"/>
        <end position="84"/>
    </location>
</feature>
<dbReference type="Pfam" id="PF07158">
    <property type="entry name" value="MatC_N"/>
    <property type="match status" value="1"/>
</dbReference>
<feature type="transmembrane region" description="Helical" evidence="1">
    <location>
        <begin position="357"/>
        <end position="376"/>
    </location>
</feature>
<proteinExistence type="predicted"/>
<evidence type="ECO:0000256" key="1">
    <source>
        <dbReference type="SAM" id="Phobius"/>
    </source>
</evidence>
<name>A0ABN1FXT3_9PROT</name>
<keyword evidence="1" id="KW-0812">Transmembrane</keyword>
<feature type="transmembrane region" description="Helical" evidence="1">
    <location>
        <begin position="397"/>
        <end position="421"/>
    </location>
</feature>
<dbReference type="RefSeq" id="WP_343897394.1">
    <property type="nucleotide sequence ID" value="NZ_BAAAFZ010000071.1"/>
</dbReference>
<feature type="transmembrane region" description="Helical" evidence="1">
    <location>
        <begin position="281"/>
        <end position="299"/>
    </location>
</feature>
<keyword evidence="1" id="KW-1133">Transmembrane helix</keyword>
<accession>A0ABN1FXT3</accession>
<dbReference type="InterPro" id="IPR009827">
    <property type="entry name" value="MatC_N"/>
</dbReference>
<evidence type="ECO:0000313" key="3">
    <source>
        <dbReference type="EMBL" id="GAA0599702.1"/>
    </source>
</evidence>
<dbReference type="EMBL" id="BAAAFZ010000071">
    <property type="protein sequence ID" value="GAA0599702.1"/>
    <property type="molecule type" value="Genomic_DNA"/>
</dbReference>
<evidence type="ECO:0000313" key="4">
    <source>
        <dbReference type="Proteomes" id="UP001501588"/>
    </source>
</evidence>
<feature type="transmembrane region" description="Helical" evidence="1">
    <location>
        <begin position="238"/>
        <end position="269"/>
    </location>
</feature>
<feature type="transmembrane region" description="Helical" evidence="1">
    <location>
        <begin position="175"/>
        <end position="196"/>
    </location>
</feature>
<organism evidence="3 4">
    <name type="scientific">Craurococcus roseus</name>
    <dbReference type="NCBI Taxonomy" id="77585"/>
    <lineage>
        <taxon>Bacteria</taxon>
        <taxon>Pseudomonadati</taxon>
        <taxon>Pseudomonadota</taxon>
        <taxon>Alphaproteobacteria</taxon>
        <taxon>Acetobacterales</taxon>
        <taxon>Acetobacteraceae</taxon>
        <taxon>Craurococcus</taxon>
    </lineage>
</organism>
<feature type="transmembrane region" description="Helical" evidence="1">
    <location>
        <begin position="320"/>
        <end position="345"/>
    </location>
</feature>
<feature type="domain" description="Dicarboxylate carrier MatC N-terminal" evidence="2">
    <location>
        <begin position="1"/>
        <end position="149"/>
    </location>
</feature>
<gene>
    <name evidence="3" type="ORF">GCM10009416_42200</name>
</gene>
<keyword evidence="4" id="KW-1185">Reference proteome</keyword>
<protein>
    <submittedName>
        <fullName evidence="3">SLC13 family permease</fullName>
    </submittedName>
</protein>
<sequence>MPLSVVAFLVLMAVFAWGAATPVNAGLAAIVAAYAIGVPLAGLSVEEVTARFPAGLFFTLLGTTLLFSILRAAGTIDLLAHWAGRLARGRPGRAPLLMFALAAALATAGAFTPAAVAVVAPVALALGARFGVGEIAMGLVVVQGANAGAFSPANPFGVIAGRMLDQAGAPGGGAFALYAGCFLFNAALAATVFAVAQRWAGGPAAGEAAPAPPAAPAEAHPPSGAPPVRLDAFRAMTLLAVVSLLVLTLGFGLDVGVAALFASLALVAARPAVQKPALAGVPWSAILLVTGVVTYVGVLERIGAVAEAQALVAAMGDGPAAALVVCYLVAFVSAFASTTGTLGAATPVVAAIATDPSVSPLGVVTAVGVAASVVDISPMSTSGALLLASALPKNEALFFRALLAYAAAMVAVAPLLAWLAFVRSGLF</sequence>
<evidence type="ECO:0000259" key="2">
    <source>
        <dbReference type="Pfam" id="PF07158"/>
    </source>
</evidence>
<dbReference type="Proteomes" id="UP001501588">
    <property type="component" value="Unassembled WGS sequence"/>
</dbReference>
<comment type="caution">
    <text evidence="3">The sequence shown here is derived from an EMBL/GenBank/DDBJ whole genome shotgun (WGS) entry which is preliminary data.</text>
</comment>
<feature type="transmembrane region" description="Helical" evidence="1">
    <location>
        <begin position="96"/>
        <end position="124"/>
    </location>
</feature>
<keyword evidence="1" id="KW-0472">Membrane</keyword>
<reference evidence="3 4" key="1">
    <citation type="journal article" date="2019" name="Int. J. Syst. Evol. Microbiol.">
        <title>The Global Catalogue of Microorganisms (GCM) 10K type strain sequencing project: providing services to taxonomists for standard genome sequencing and annotation.</title>
        <authorList>
            <consortium name="The Broad Institute Genomics Platform"/>
            <consortium name="The Broad Institute Genome Sequencing Center for Infectious Disease"/>
            <person name="Wu L."/>
            <person name="Ma J."/>
        </authorList>
    </citation>
    <scope>NUCLEOTIDE SEQUENCE [LARGE SCALE GENOMIC DNA]</scope>
    <source>
        <strain evidence="3 4">JCM 9933</strain>
    </source>
</reference>